<dbReference type="Pfam" id="PF01061">
    <property type="entry name" value="ABC2_membrane"/>
    <property type="match status" value="1"/>
</dbReference>
<dbReference type="Pfam" id="PF00005">
    <property type="entry name" value="ABC_tran"/>
    <property type="match status" value="1"/>
</dbReference>
<protein>
    <recommendedName>
        <fullName evidence="9">ABC transporter domain-containing protein</fullName>
    </recommendedName>
</protein>
<comment type="caution">
    <text evidence="10">The sequence shown here is derived from an EMBL/GenBank/DDBJ whole genome shotgun (WGS) entry which is preliminary data.</text>
</comment>
<comment type="subcellular location">
    <subcellularLocation>
        <location evidence="1">Membrane</location>
        <topology evidence="1">Multi-pass membrane protein</topology>
    </subcellularLocation>
</comment>
<sequence>MQTEEGTSSLQLWIPVILCAHFFSFSFLLHSWNLSRQGNAFLRLFSKKTSRKPSTEQLHQQSTMAPAKGLLRSRQLVSLRWFDLGCCYDSSNPHKVVLKGCYGKVCPGDMMALLGPSGSGKTTLLDMLALRKSLGKLSGKILMNEGPYDRASCQRLTAYIPQEEVLPPVMSCIEVMESWSHLVLPESMNKVERRRLVDQVLAALGLLPKKDVLVGGELPGGLVLKGLSGGEKKRLSVAAGLLRQPAVIFLDEPTTGLDSHSSLGIIKYLSAMAAAGHTIVASIHQPRALIWSHFSQVVVLSQGCMLYSGPRSRLVPWLTEGLGYGPYNPIKHGVEADWVLDLVNIGFNKPKRYYGNSMHNEHHVEEAAHLFLSKYLSEHGHGAQDEAPGCTLSCSTTLQNSVSVHGVSQAAAGAVMNPASCTPQRVLALPGRKSDICRMTEDHFRLTERGVSWWTQVATLSRRELLLTTRNPTDVAGRTLLFSWVGILVGAVFYPRGTALSRLRSVGNAMTVETIAFNLLPYVYMSLYTSEKRFFIADAASGLYKISAFYVAKLLVRLPFAVINSLSMTLTVYGMAGLRIGGRNVEWGPAIAEHAVISTLGYLVASQVIQLSAYLTTNQDAAFMVAIAWTAVNLLLSDTILRFFYFTMTWFEKLKYLSAMWYTYSGLVRAQYLHSQYNCSSGLASNYTFTHLLPKLLPNMQSLQNPSVQRQLVNPAGNAMSSCLLDGGSVVEYFGASTLSSQHICICLLVYLIILHLASYAALHASVKTLRR</sequence>
<dbReference type="PROSITE" id="PS00211">
    <property type="entry name" value="ABC_TRANSPORTER_1"/>
    <property type="match status" value="1"/>
</dbReference>
<evidence type="ECO:0000256" key="6">
    <source>
        <dbReference type="ARBA" id="ARBA00022989"/>
    </source>
</evidence>
<evidence type="ECO:0000313" key="11">
    <source>
        <dbReference type="Proteomes" id="UP000232323"/>
    </source>
</evidence>
<evidence type="ECO:0000313" key="10">
    <source>
        <dbReference type="EMBL" id="GAX75358.1"/>
    </source>
</evidence>
<gene>
    <name evidence="10" type="ORF">CEUSTIGMA_g2802.t1</name>
</gene>
<dbReference type="InterPro" id="IPR027417">
    <property type="entry name" value="P-loop_NTPase"/>
</dbReference>
<dbReference type="Gene3D" id="3.40.50.300">
    <property type="entry name" value="P-loop containing nucleotide triphosphate hydrolases"/>
    <property type="match status" value="1"/>
</dbReference>
<dbReference type="AlphaFoldDB" id="A0A250WWX8"/>
<feature type="transmembrane region" description="Helical" evidence="8">
    <location>
        <begin position="590"/>
        <end position="609"/>
    </location>
</feature>
<dbReference type="GO" id="GO:0140359">
    <property type="term" value="F:ABC-type transporter activity"/>
    <property type="evidence" value="ECO:0007669"/>
    <property type="project" value="InterPro"/>
</dbReference>
<dbReference type="OrthoDB" id="66620at2759"/>
<evidence type="ECO:0000256" key="1">
    <source>
        <dbReference type="ARBA" id="ARBA00004141"/>
    </source>
</evidence>
<feature type="transmembrane region" description="Helical" evidence="8">
    <location>
        <begin position="12"/>
        <end position="34"/>
    </location>
</feature>
<dbReference type="InterPro" id="IPR050352">
    <property type="entry name" value="ABCG_transporters"/>
</dbReference>
<dbReference type="InterPro" id="IPR003439">
    <property type="entry name" value="ABC_transporter-like_ATP-bd"/>
</dbReference>
<keyword evidence="11" id="KW-1185">Reference proteome</keyword>
<dbReference type="InterPro" id="IPR013525">
    <property type="entry name" value="ABC2_TM"/>
</dbReference>
<feature type="transmembrane region" description="Helical" evidence="8">
    <location>
        <begin position="744"/>
        <end position="763"/>
    </location>
</feature>
<dbReference type="PANTHER" id="PTHR48041">
    <property type="entry name" value="ABC TRANSPORTER G FAMILY MEMBER 28"/>
    <property type="match status" value="1"/>
</dbReference>
<accession>A0A250WWX8</accession>
<organism evidence="10 11">
    <name type="scientific">Chlamydomonas eustigma</name>
    <dbReference type="NCBI Taxonomy" id="1157962"/>
    <lineage>
        <taxon>Eukaryota</taxon>
        <taxon>Viridiplantae</taxon>
        <taxon>Chlorophyta</taxon>
        <taxon>core chlorophytes</taxon>
        <taxon>Chlorophyceae</taxon>
        <taxon>CS clade</taxon>
        <taxon>Chlamydomonadales</taxon>
        <taxon>Chlamydomonadaceae</taxon>
        <taxon>Chlamydomonas</taxon>
    </lineage>
</organism>
<feature type="transmembrane region" description="Helical" evidence="8">
    <location>
        <begin position="621"/>
        <end position="645"/>
    </location>
</feature>
<reference evidence="10 11" key="1">
    <citation type="submission" date="2017-08" db="EMBL/GenBank/DDBJ databases">
        <title>Acidophilic green algal genome provides insights into adaptation to an acidic environment.</title>
        <authorList>
            <person name="Hirooka S."/>
            <person name="Hirose Y."/>
            <person name="Kanesaki Y."/>
            <person name="Higuchi S."/>
            <person name="Fujiwara T."/>
            <person name="Onuma R."/>
            <person name="Era A."/>
            <person name="Ohbayashi R."/>
            <person name="Uzuka A."/>
            <person name="Nozaki H."/>
            <person name="Yoshikawa H."/>
            <person name="Miyagishima S.Y."/>
        </authorList>
    </citation>
    <scope>NUCLEOTIDE SEQUENCE [LARGE SCALE GENOMIC DNA]</scope>
    <source>
        <strain evidence="10 11">NIES-2499</strain>
    </source>
</reference>
<evidence type="ECO:0000259" key="9">
    <source>
        <dbReference type="PROSITE" id="PS50893"/>
    </source>
</evidence>
<feature type="transmembrane region" description="Helical" evidence="8">
    <location>
        <begin position="506"/>
        <end position="527"/>
    </location>
</feature>
<dbReference type="Proteomes" id="UP000232323">
    <property type="component" value="Unassembled WGS sequence"/>
</dbReference>
<feature type="transmembrane region" description="Helical" evidence="8">
    <location>
        <begin position="558"/>
        <end position="578"/>
    </location>
</feature>
<dbReference type="SUPFAM" id="SSF52540">
    <property type="entry name" value="P-loop containing nucleoside triphosphate hydrolases"/>
    <property type="match status" value="1"/>
</dbReference>
<feature type="domain" description="ABC transporter" evidence="9">
    <location>
        <begin position="79"/>
        <end position="327"/>
    </location>
</feature>
<dbReference type="GO" id="GO:0016020">
    <property type="term" value="C:membrane"/>
    <property type="evidence" value="ECO:0007669"/>
    <property type="project" value="UniProtKB-SubCell"/>
</dbReference>
<dbReference type="InterPro" id="IPR017871">
    <property type="entry name" value="ABC_transporter-like_CS"/>
</dbReference>
<evidence type="ECO:0000256" key="8">
    <source>
        <dbReference type="SAM" id="Phobius"/>
    </source>
</evidence>
<proteinExistence type="predicted"/>
<evidence type="ECO:0000256" key="4">
    <source>
        <dbReference type="ARBA" id="ARBA00022741"/>
    </source>
</evidence>
<evidence type="ECO:0000256" key="5">
    <source>
        <dbReference type="ARBA" id="ARBA00022840"/>
    </source>
</evidence>
<dbReference type="GO" id="GO:0016887">
    <property type="term" value="F:ATP hydrolysis activity"/>
    <property type="evidence" value="ECO:0007669"/>
    <property type="project" value="InterPro"/>
</dbReference>
<feature type="transmembrane region" description="Helical" evidence="8">
    <location>
        <begin position="475"/>
        <end position="494"/>
    </location>
</feature>
<name>A0A250WWX8_9CHLO</name>
<evidence type="ECO:0000256" key="7">
    <source>
        <dbReference type="ARBA" id="ARBA00023136"/>
    </source>
</evidence>
<keyword evidence="6 8" id="KW-1133">Transmembrane helix</keyword>
<evidence type="ECO:0000256" key="3">
    <source>
        <dbReference type="ARBA" id="ARBA00022692"/>
    </source>
</evidence>
<dbReference type="PROSITE" id="PS50893">
    <property type="entry name" value="ABC_TRANSPORTER_2"/>
    <property type="match status" value="1"/>
</dbReference>
<dbReference type="PANTHER" id="PTHR48041:SF139">
    <property type="entry name" value="PROTEIN SCARLET"/>
    <property type="match status" value="1"/>
</dbReference>
<dbReference type="InterPro" id="IPR003593">
    <property type="entry name" value="AAA+_ATPase"/>
</dbReference>
<dbReference type="SMART" id="SM00382">
    <property type="entry name" value="AAA"/>
    <property type="match status" value="1"/>
</dbReference>
<keyword evidence="5" id="KW-0067">ATP-binding</keyword>
<keyword evidence="3 8" id="KW-0812">Transmembrane</keyword>
<dbReference type="EMBL" id="BEGY01000012">
    <property type="protein sequence ID" value="GAX75358.1"/>
    <property type="molecule type" value="Genomic_DNA"/>
</dbReference>
<keyword evidence="4" id="KW-0547">Nucleotide-binding</keyword>
<keyword evidence="7 8" id="KW-0472">Membrane</keyword>
<dbReference type="GO" id="GO:0005524">
    <property type="term" value="F:ATP binding"/>
    <property type="evidence" value="ECO:0007669"/>
    <property type="project" value="UniProtKB-KW"/>
</dbReference>
<evidence type="ECO:0000256" key="2">
    <source>
        <dbReference type="ARBA" id="ARBA00022448"/>
    </source>
</evidence>
<keyword evidence="2" id="KW-0813">Transport</keyword>